<dbReference type="EMBL" id="JAAAIP010000253">
    <property type="protein sequence ID" value="KAG0321178.1"/>
    <property type="molecule type" value="Genomic_DNA"/>
</dbReference>
<keyword evidence="2" id="KW-0547">Nucleotide-binding</keyword>
<dbReference type="AlphaFoldDB" id="A0A9P6UVL0"/>
<feature type="compositionally biased region" description="Basic and acidic residues" evidence="4">
    <location>
        <begin position="712"/>
        <end position="732"/>
    </location>
</feature>
<dbReference type="InterPro" id="IPR008266">
    <property type="entry name" value="Tyr_kinase_AS"/>
</dbReference>
<feature type="region of interest" description="Disordered" evidence="4">
    <location>
        <begin position="700"/>
        <end position="808"/>
    </location>
</feature>
<dbReference type="InterPro" id="IPR011009">
    <property type="entry name" value="Kinase-like_dom_sf"/>
</dbReference>
<dbReference type="PANTHER" id="PTHR24055">
    <property type="entry name" value="MITOGEN-ACTIVATED PROTEIN KINASE"/>
    <property type="match status" value="1"/>
</dbReference>
<dbReference type="PROSITE" id="PS00109">
    <property type="entry name" value="PROTEIN_KINASE_TYR"/>
    <property type="match status" value="1"/>
</dbReference>
<keyword evidence="1" id="KW-0723">Serine/threonine-protein kinase</keyword>
<evidence type="ECO:0000313" key="7">
    <source>
        <dbReference type="Proteomes" id="UP000738325"/>
    </source>
</evidence>
<dbReference type="OrthoDB" id="413582at2759"/>
<evidence type="ECO:0000313" key="6">
    <source>
        <dbReference type="EMBL" id="KAG0321178.1"/>
    </source>
</evidence>
<feature type="region of interest" description="Disordered" evidence="4">
    <location>
        <begin position="280"/>
        <end position="309"/>
    </location>
</feature>
<keyword evidence="6" id="KW-0808">Transferase</keyword>
<feature type="domain" description="Protein kinase" evidence="5">
    <location>
        <begin position="95"/>
        <end position="644"/>
    </location>
</feature>
<dbReference type="GO" id="GO:0005524">
    <property type="term" value="F:ATP binding"/>
    <property type="evidence" value="ECO:0007669"/>
    <property type="project" value="UniProtKB-KW"/>
</dbReference>
<dbReference type="InterPro" id="IPR050117">
    <property type="entry name" value="MAPK"/>
</dbReference>
<dbReference type="SMART" id="SM00220">
    <property type="entry name" value="S_TKc"/>
    <property type="match status" value="1"/>
</dbReference>
<dbReference type="Proteomes" id="UP000738325">
    <property type="component" value="Unassembled WGS sequence"/>
</dbReference>
<evidence type="ECO:0000256" key="3">
    <source>
        <dbReference type="ARBA" id="ARBA00022840"/>
    </source>
</evidence>
<reference evidence="6" key="1">
    <citation type="journal article" date="2020" name="Fungal Divers.">
        <title>Resolving the Mortierellaceae phylogeny through synthesis of multi-gene phylogenetics and phylogenomics.</title>
        <authorList>
            <person name="Vandepol N."/>
            <person name="Liber J."/>
            <person name="Desiro A."/>
            <person name="Na H."/>
            <person name="Kennedy M."/>
            <person name="Barry K."/>
            <person name="Grigoriev I.V."/>
            <person name="Miller A.N."/>
            <person name="O'Donnell K."/>
            <person name="Stajich J.E."/>
            <person name="Bonito G."/>
        </authorList>
    </citation>
    <scope>NUCLEOTIDE SEQUENCE</scope>
    <source>
        <strain evidence="6">REB-010B</strain>
    </source>
</reference>
<feature type="compositionally biased region" description="Low complexity" evidence="4">
    <location>
        <begin position="283"/>
        <end position="295"/>
    </location>
</feature>
<comment type="caution">
    <text evidence="6">The sequence shown here is derived from an EMBL/GenBank/DDBJ whole genome shotgun (WGS) entry which is preliminary data.</text>
</comment>
<evidence type="ECO:0000256" key="1">
    <source>
        <dbReference type="ARBA" id="ARBA00022527"/>
    </source>
</evidence>
<dbReference type="Gene3D" id="1.10.510.10">
    <property type="entry name" value="Transferase(Phosphotransferase) domain 1"/>
    <property type="match status" value="1"/>
</dbReference>
<feature type="compositionally biased region" description="Low complexity" evidence="4">
    <location>
        <begin position="225"/>
        <end position="239"/>
    </location>
</feature>
<dbReference type="GO" id="GO:0004674">
    <property type="term" value="F:protein serine/threonine kinase activity"/>
    <property type="evidence" value="ECO:0007669"/>
    <property type="project" value="UniProtKB-KW"/>
</dbReference>
<keyword evidence="7" id="KW-1185">Reference proteome</keyword>
<organism evidence="6 7">
    <name type="scientific">Dissophora globulifera</name>
    <dbReference type="NCBI Taxonomy" id="979702"/>
    <lineage>
        <taxon>Eukaryota</taxon>
        <taxon>Fungi</taxon>
        <taxon>Fungi incertae sedis</taxon>
        <taxon>Mucoromycota</taxon>
        <taxon>Mortierellomycotina</taxon>
        <taxon>Mortierellomycetes</taxon>
        <taxon>Mortierellales</taxon>
        <taxon>Mortierellaceae</taxon>
        <taxon>Dissophora</taxon>
    </lineage>
</organism>
<keyword evidence="3" id="KW-0067">ATP-binding</keyword>
<evidence type="ECO:0000256" key="4">
    <source>
        <dbReference type="SAM" id="MobiDB-lite"/>
    </source>
</evidence>
<sequence>MHVLRTLEVLYENPYTGDKITKARIVPFNPTILSAASSIPDTENLASEQAPDPFAFTSSADKQLHTPALYNKEPNRRLPEFVAIKYLSDYRTIRKRPSRTQGQGGWNSSDDSDDTADEDEQVNLDDSVELLGEVRVPEGIRFGPKAKREIRALRAAQGHHHVIPFLGFTGPPLPNLFKVAMRQQPQSSNNLSNDDASCGSLLTGLVHSSRDTAPLDWSGSRETESLGGSLLGPPLGRSLFQDEDRDQNLAPPFHPTEASQPISPSLLALDTTAKELFPTIHFRSGSNSDNGCSRSSSDDDDDDDDDDDEGAYWEELLNAGDIAPTTLTAEKWRRVFGRQPRIGGILLPYTPLSLMDLIKVGWTKTRPLLVETCMQQVLQGLVWIHEEAGLIHRDISASNIVVRFDDGTPGTMGSDAGRRGLVHCMISDFGCATFHQTHATAGGTDCEVYTGDQPSGIGGDVDGLQDMPYDYYSQQQRRDGLTFEVGTRAYRAPELLFSSRNYTNAIDIWSAGVLFAEMYLGRTLFEADSDIGQIAAIVQVLGTPTNSNWPEFPTMPDYGKLQFQALKTTPLSTILFVAHLNPAVTQDGTRSADITAGSQDPDAPPSGTLVSEAAFELIERMIVYSGAARPTARETLRLMEGNFVSMAQLEQSRLAPFGFQDVGDGRVENVAHEQAPEDDPRVEFLRQCVLDESQILDEKRRLDNDEYDSDYEEGHGFRPSHFDSGDDPRELNFDDDDNYDDGDENEADQWQFHGASLRELEAGNRLDIPTYSERDSLTTEDAESGPERIVKRYRTTSEGGGEIGEAKS</sequence>
<feature type="compositionally biased region" description="Gly residues" evidence="4">
    <location>
        <begin position="798"/>
        <end position="808"/>
    </location>
</feature>
<feature type="compositionally biased region" description="Acidic residues" evidence="4">
    <location>
        <begin position="110"/>
        <end position="119"/>
    </location>
</feature>
<keyword evidence="6" id="KW-0418">Kinase</keyword>
<proteinExistence type="predicted"/>
<gene>
    <name evidence="6" type="primary">CDK20</name>
    <name evidence="6" type="ORF">BGZ99_004079</name>
</gene>
<feature type="region of interest" description="Disordered" evidence="4">
    <location>
        <begin position="211"/>
        <end position="261"/>
    </location>
</feature>
<feature type="compositionally biased region" description="Acidic residues" evidence="4">
    <location>
        <begin position="733"/>
        <end position="747"/>
    </location>
</feature>
<evidence type="ECO:0000259" key="5">
    <source>
        <dbReference type="PROSITE" id="PS50011"/>
    </source>
</evidence>
<protein>
    <submittedName>
        <fullName evidence="6">Cyclin-dependent kinase 20</fullName>
    </submittedName>
</protein>
<dbReference type="InterPro" id="IPR000719">
    <property type="entry name" value="Prot_kinase_dom"/>
</dbReference>
<name>A0A9P6UVL0_9FUNG</name>
<dbReference type="PROSITE" id="PS50011">
    <property type="entry name" value="PROTEIN_KINASE_DOM"/>
    <property type="match status" value="1"/>
</dbReference>
<feature type="compositionally biased region" description="Acidic residues" evidence="4">
    <location>
        <begin position="298"/>
        <end position="309"/>
    </location>
</feature>
<dbReference type="SUPFAM" id="SSF56112">
    <property type="entry name" value="Protein kinase-like (PK-like)"/>
    <property type="match status" value="1"/>
</dbReference>
<evidence type="ECO:0000256" key="2">
    <source>
        <dbReference type="ARBA" id="ARBA00022741"/>
    </source>
</evidence>
<feature type="region of interest" description="Disordered" evidence="4">
    <location>
        <begin position="96"/>
        <end position="119"/>
    </location>
</feature>
<dbReference type="Pfam" id="PF00069">
    <property type="entry name" value="Pkinase"/>
    <property type="match status" value="1"/>
</dbReference>
<accession>A0A9P6UVL0</accession>